<evidence type="ECO:0000256" key="4">
    <source>
        <dbReference type="ARBA" id="ARBA00022723"/>
    </source>
</evidence>
<name>A0A853I324_9GAMM</name>
<dbReference type="Gene3D" id="2.70.20.10">
    <property type="entry name" value="Topoisomerase I, domain 3"/>
    <property type="match status" value="1"/>
</dbReference>
<evidence type="ECO:0000256" key="6">
    <source>
        <dbReference type="ARBA" id="ARBA00022771"/>
    </source>
</evidence>
<dbReference type="EC" id="5.6.2.1" evidence="3"/>
<protein>
    <recommendedName>
        <fullName evidence="3">DNA topoisomerase</fullName>
        <ecNumber evidence="3">5.6.2.1</ecNumber>
    </recommendedName>
    <alternativeName>
        <fullName evidence="14">Omega-protein</fullName>
    </alternativeName>
    <alternativeName>
        <fullName evidence="13">Relaxing enzyme</fullName>
    </alternativeName>
    <alternativeName>
        <fullName evidence="11">Swivelase</fullName>
    </alternativeName>
    <alternativeName>
        <fullName evidence="12">Untwisting enzyme</fullName>
    </alternativeName>
</protein>
<evidence type="ECO:0000256" key="13">
    <source>
        <dbReference type="ARBA" id="ARBA00032235"/>
    </source>
</evidence>
<dbReference type="NCBIfam" id="TIGR01056">
    <property type="entry name" value="topB"/>
    <property type="match status" value="1"/>
</dbReference>
<dbReference type="InterPro" id="IPR023405">
    <property type="entry name" value="Topo_IA_core_domain"/>
</dbReference>
<keyword evidence="4" id="KW-0479">Metal-binding</keyword>
<dbReference type="PROSITE" id="PS50880">
    <property type="entry name" value="TOPRIM"/>
    <property type="match status" value="1"/>
</dbReference>
<evidence type="ECO:0000256" key="14">
    <source>
        <dbReference type="ARBA" id="ARBA00032877"/>
    </source>
</evidence>
<accession>A0A853I324</accession>
<keyword evidence="5" id="KW-0677">Repeat</keyword>
<feature type="domain" description="Topo IA-type catalytic" evidence="16">
    <location>
        <begin position="150"/>
        <end position="611"/>
    </location>
</feature>
<evidence type="ECO:0000256" key="2">
    <source>
        <dbReference type="ARBA" id="ARBA00009446"/>
    </source>
</evidence>
<dbReference type="NCBIfam" id="NF005829">
    <property type="entry name" value="PRK07726.1"/>
    <property type="match status" value="1"/>
</dbReference>
<dbReference type="InterPro" id="IPR034144">
    <property type="entry name" value="TOPRIM_TopoIII"/>
</dbReference>
<dbReference type="InterPro" id="IPR005738">
    <property type="entry name" value="TopoIII"/>
</dbReference>
<evidence type="ECO:0000313" key="17">
    <source>
        <dbReference type="EMBL" id="NYZ67793.1"/>
    </source>
</evidence>
<dbReference type="InterPro" id="IPR013497">
    <property type="entry name" value="Topo_IA_cen"/>
</dbReference>
<evidence type="ECO:0000259" key="16">
    <source>
        <dbReference type="PROSITE" id="PS52039"/>
    </source>
</evidence>
<comment type="caution">
    <text evidence="17">The sequence shown here is derived from an EMBL/GenBank/DDBJ whole genome shotgun (WGS) entry which is preliminary data.</text>
</comment>
<gene>
    <name evidence="17" type="ORF">H0A36_17405</name>
</gene>
<evidence type="ECO:0000256" key="10">
    <source>
        <dbReference type="ARBA" id="ARBA00023235"/>
    </source>
</evidence>
<evidence type="ECO:0000256" key="1">
    <source>
        <dbReference type="ARBA" id="ARBA00000213"/>
    </source>
</evidence>
<dbReference type="CDD" id="cd00186">
    <property type="entry name" value="TOP1Ac"/>
    <property type="match status" value="1"/>
</dbReference>
<evidence type="ECO:0000256" key="5">
    <source>
        <dbReference type="ARBA" id="ARBA00022737"/>
    </source>
</evidence>
<dbReference type="PANTHER" id="PTHR11390">
    <property type="entry name" value="PROKARYOTIC DNA TOPOISOMERASE"/>
    <property type="match status" value="1"/>
</dbReference>
<dbReference type="Pfam" id="PF01396">
    <property type="entry name" value="Zn_ribbon_Top1"/>
    <property type="match status" value="2"/>
</dbReference>
<dbReference type="InterPro" id="IPR013498">
    <property type="entry name" value="Topo_IA_Znf"/>
</dbReference>
<keyword evidence="9" id="KW-0238">DNA-binding</keyword>
<evidence type="ECO:0000256" key="3">
    <source>
        <dbReference type="ARBA" id="ARBA00012891"/>
    </source>
</evidence>
<dbReference type="InterPro" id="IPR003602">
    <property type="entry name" value="Topo_IA_DNA-bd_dom"/>
</dbReference>
<dbReference type="CDD" id="cd03362">
    <property type="entry name" value="TOPRIM_TopoIA_TopoIII"/>
    <property type="match status" value="1"/>
</dbReference>
<dbReference type="InterPro" id="IPR006171">
    <property type="entry name" value="TOPRIM_dom"/>
</dbReference>
<evidence type="ECO:0000259" key="15">
    <source>
        <dbReference type="PROSITE" id="PS50880"/>
    </source>
</evidence>
<keyword evidence="7" id="KW-0862">Zinc</keyword>
<dbReference type="SMART" id="SM00436">
    <property type="entry name" value="TOP1Bc"/>
    <property type="match status" value="1"/>
</dbReference>
<evidence type="ECO:0000313" key="18">
    <source>
        <dbReference type="Proteomes" id="UP000569732"/>
    </source>
</evidence>
<dbReference type="GO" id="GO:0003677">
    <property type="term" value="F:DNA binding"/>
    <property type="evidence" value="ECO:0007669"/>
    <property type="project" value="UniProtKB-KW"/>
</dbReference>
<dbReference type="EMBL" id="JACCKB010000030">
    <property type="protein sequence ID" value="NYZ67793.1"/>
    <property type="molecule type" value="Genomic_DNA"/>
</dbReference>
<dbReference type="InterPro" id="IPR013826">
    <property type="entry name" value="Topo_IA_cen_sub3"/>
</dbReference>
<dbReference type="Gene3D" id="3.40.50.140">
    <property type="match status" value="1"/>
</dbReference>
<dbReference type="PROSITE" id="PS52039">
    <property type="entry name" value="TOPO_IA_2"/>
    <property type="match status" value="1"/>
</dbReference>
<dbReference type="InterPro" id="IPR003601">
    <property type="entry name" value="Topo_IA_2"/>
</dbReference>
<dbReference type="Gene3D" id="1.10.290.10">
    <property type="entry name" value="Topoisomerase I, domain 4"/>
    <property type="match status" value="1"/>
</dbReference>
<keyword evidence="6" id="KW-0863">Zinc-finger</keyword>
<evidence type="ECO:0000256" key="7">
    <source>
        <dbReference type="ARBA" id="ARBA00022833"/>
    </source>
</evidence>
<keyword evidence="8" id="KW-0799">Topoisomerase</keyword>
<sequence>MRLFIAEKPELAEAIVAGLGVKASRRDGYYDCGDDIVTWCYGHLLELCDPEDYDPRYKKWNKLDLPIFPIPWKYKVKKGAEKQINVIKTLLDNATVVVNSADCDSQGQLLVDEILVHFKNEKPVQRILINDNNTKAVKKALNNLRDNREFFGLYQSALAQSVADQLYGYNLTRCYTLAGQEKGLSQVLSIGRVQTPLLGLVVRRDRLHEGHESSVYYTLTGSFTFNQQLVNATYNPSAEAPVDDKKRVIGKAFITAVAEQCKGKPAIIAAVEVQEKEESAPLPYNLLRLQADASRKFSITSDKTLSITQALREKYKVITYNRSDCEYLPEDQHDDAPAVLNAIYQTGSVLKGAAQKADPTIKSRAFNSANVSAHHGIIPTENSANFDQMSKQEQQIYLLIARAYIAQFFPKQLCRLTKLTIDCEGHQFQTNSRIVLKPGWSILYKNDKDNDELDHSEANTKQDFSEFQSKTDGVCTNAQVDEKKTKPPALYTESSLLKDLARVAKYIEDPQIKKLLIEKDQDKKGEHGGIGTPATRSSIIKGLFERGFIENKGKKIISTKLGRQLHDVLPKMAVVPDMTALWHQQQKQIENNELTLNEFLQGVCEYIETEVQRINTDGLAIEAKPGHKCPECEKGILRQRKGFWGCSRYPECKGTYSEYAGKPVIAQPACPNCTEGKLKRIPFKKNHFWGCNRHPECKTNFPDKAGKPDFNNAGSSKPEKTNYACEKCSKPLMKWPSKKKKNTYWYGCSGFKDGCKQKYVDDDGKPDYDKAKEK</sequence>
<dbReference type="GO" id="GO:0006265">
    <property type="term" value="P:DNA topological change"/>
    <property type="evidence" value="ECO:0007669"/>
    <property type="project" value="InterPro"/>
</dbReference>
<evidence type="ECO:0000256" key="8">
    <source>
        <dbReference type="ARBA" id="ARBA00023029"/>
    </source>
</evidence>
<dbReference type="SMART" id="SM00437">
    <property type="entry name" value="TOP1Ac"/>
    <property type="match status" value="1"/>
</dbReference>
<dbReference type="GO" id="GO:0006310">
    <property type="term" value="P:DNA recombination"/>
    <property type="evidence" value="ECO:0007669"/>
    <property type="project" value="TreeGrafter"/>
</dbReference>
<dbReference type="PANTHER" id="PTHR11390:SF21">
    <property type="entry name" value="DNA TOPOISOMERASE 3-ALPHA"/>
    <property type="match status" value="1"/>
</dbReference>
<reference evidence="17 18" key="1">
    <citation type="submission" date="2020-07" db="EMBL/GenBank/DDBJ databases">
        <title>Endozoicomonas sp. nov., isolated from sediment.</title>
        <authorList>
            <person name="Gu T."/>
        </authorList>
    </citation>
    <scope>NUCLEOTIDE SEQUENCE [LARGE SCALE GENOMIC DNA]</scope>
    <source>
        <strain evidence="17 18">SM1973</strain>
    </source>
</reference>
<dbReference type="Pfam" id="PF01751">
    <property type="entry name" value="Toprim"/>
    <property type="match status" value="1"/>
</dbReference>
<evidence type="ECO:0000256" key="9">
    <source>
        <dbReference type="ARBA" id="ARBA00023125"/>
    </source>
</evidence>
<dbReference type="Gene3D" id="3.30.65.10">
    <property type="entry name" value="Bacterial Topoisomerase I, domain 1"/>
    <property type="match status" value="1"/>
</dbReference>
<dbReference type="GO" id="GO:0003917">
    <property type="term" value="F:DNA topoisomerase type I (single strand cut, ATP-independent) activity"/>
    <property type="evidence" value="ECO:0007669"/>
    <property type="project" value="UniProtKB-EC"/>
</dbReference>
<dbReference type="SUPFAM" id="SSF56712">
    <property type="entry name" value="Prokaryotic type I DNA topoisomerase"/>
    <property type="match status" value="1"/>
</dbReference>
<proteinExistence type="inferred from homology"/>
<dbReference type="PRINTS" id="PR00417">
    <property type="entry name" value="PRTPISMRASEI"/>
</dbReference>
<dbReference type="Gene3D" id="1.10.460.10">
    <property type="entry name" value="Topoisomerase I, domain 2"/>
    <property type="match status" value="1"/>
</dbReference>
<dbReference type="GO" id="GO:0006281">
    <property type="term" value="P:DNA repair"/>
    <property type="evidence" value="ECO:0007669"/>
    <property type="project" value="TreeGrafter"/>
</dbReference>
<feature type="domain" description="Toprim" evidence="15">
    <location>
        <begin position="1"/>
        <end position="133"/>
    </location>
</feature>
<dbReference type="InterPro" id="IPR000380">
    <property type="entry name" value="Topo_IA"/>
</dbReference>
<dbReference type="Proteomes" id="UP000569732">
    <property type="component" value="Unassembled WGS sequence"/>
</dbReference>
<evidence type="ECO:0000256" key="12">
    <source>
        <dbReference type="ARBA" id="ARBA00031985"/>
    </source>
</evidence>
<dbReference type="GO" id="GO:0008270">
    <property type="term" value="F:zinc ion binding"/>
    <property type="evidence" value="ECO:0007669"/>
    <property type="project" value="UniProtKB-KW"/>
</dbReference>
<keyword evidence="18" id="KW-1185">Reference proteome</keyword>
<comment type="similarity">
    <text evidence="2">Belongs to the type IA topoisomerase family.</text>
</comment>
<dbReference type="GO" id="GO:0043597">
    <property type="term" value="C:cytoplasmic replication fork"/>
    <property type="evidence" value="ECO:0007669"/>
    <property type="project" value="TreeGrafter"/>
</dbReference>
<evidence type="ECO:0000256" key="11">
    <source>
        <dbReference type="ARBA" id="ARBA00030003"/>
    </source>
</evidence>
<comment type="catalytic activity">
    <reaction evidence="1">
        <text>ATP-independent breakage of single-stranded DNA, followed by passage and rejoining.</text>
        <dbReference type="EC" id="5.6.2.1"/>
    </reaction>
</comment>
<dbReference type="InterPro" id="IPR013825">
    <property type="entry name" value="Topo_IA_cen_sub2"/>
</dbReference>
<dbReference type="InterPro" id="IPR013824">
    <property type="entry name" value="Topo_IA_cen_sub1"/>
</dbReference>
<dbReference type="Pfam" id="PF01131">
    <property type="entry name" value="Topoisom_bac"/>
    <property type="match status" value="1"/>
</dbReference>
<dbReference type="AlphaFoldDB" id="A0A853I324"/>
<dbReference type="RefSeq" id="WP_180569816.1">
    <property type="nucleotide sequence ID" value="NZ_JACCKB010000030.1"/>
</dbReference>
<organism evidence="17 18">
    <name type="scientific">Spartinivicinus marinus</name>
    <dbReference type="NCBI Taxonomy" id="2994442"/>
    <lineage>
        <taxon>Bacteria</taxon>
        <taxon>Pseudomonadati</taxon>
        <taxon>Pseudomonadota</taxon>
        <taxon>Gammaproteobacteria</taxon>
        <taxon>Oceanospirillales</taxon>
        <taxon>Zooshikellaceae</taxon>
        <taxon>Spartinivicinus</taxon>
    </lineage>
</organism>
<keyword evidence="10" id="KW-0413">Isomerase</keyword>
<dbReference type="SMART" id="SM00493">
    <property type="entry name" value="TOPRIM"/>
    <property type="match status" value="1"/>
</dbReference>